<proteinExistence type="predicted"/>
<dbReference type="AlphaFoldDB" id="A0A0A8Y7I6"/>
<reference evidence="1" key="2">
    <citation type="journal article" date="2015" name="Data Brief">
        <title>Shoot transcriptome of the giant reed, Arundo donax.</title>
        <authorList>
            <person name="Barrero R.A."/>
            <person name="Guerrero F.D."/>
            <person name="Moolhuijzen P."/>
            <person name="Goolsby J.A."/>
            <person name="Tidwell J."/>
            <person name="Bellgard S.E."/>
            <person name="Bellgard M.I."/>
        </authorList>
    </citation>
    <scope>NUCLEOTIDE SEQUENCE</scope>
    <source>
        <tissue evidence="1">Shoot tissue taken approximately 20 cm above the soil surface</tissue>
    </source>
</reference>
<accession>A0A0A8Y7I6</accession>
<protein>
    <submittedName>
        <fullName evidence="1">Uncharacterized protein</fullName>
    </submittedName>
</protein>
<sequence length="42" mass="4507">MSGSNFTNCTSNSGTWLRATFSGTSFLSTHNTDPCSWSSTLN</sequence>
<organism evidence="1">
    <name type="scientific">Arundo donax</name>
    <name type="common">Giant reed</name>
    <name type="synonym">Donax arundinaceus</name>
    <dbReference type="NCBI Taxonomy" id="35708"/>
    <lineage>
        <taxon>Eukaryota</taxon>
        <taxon>Viridiplantae</taxon>
        <taxon>Streptophyta</taxon>
        <taxon>Embryophyta</taxon>
        <taxon>Tracheophyta</taxon>
        <taxon>Spermatophyta</taxon>
        <taxon>Magnoliopsida</taxon>
        <taxon>Liliopsida</taxon>
        <taxon>Poales</taxon>
        <taxon>Poaceae</taxon>
        <taxon>PACMAD clade</taxon>
        <taxon>Arundinoideae</taxon>
        <taxon>Arundineae</taxon>
        <taxon>Arundo</taxon>
    </lineage>
</organism>
<evidence type="ECO:0000313" key="1">
    <source>
        <dbReference type="EMBL" id="JAD22091.1"/>
    </source>
</evidence>
<dbReference type="EMBL" id="GBRH01275804">
    <property type="protein sequence ID" value="JAD22091.1"/>
    <property type="molecule type" value="Transcribed_RNA"/>
</dbReference>
<reference evidence="1" key="1">
    <citation type="submission" date="2014-09" db="EMBL/GenBank/DDBJ databases">
        <authorList>
            <person name="Magalhaes I.L.F."/>
            <person name="Oliveira U."/>
            <person name="Santos F.R."/>
            <person name="Vidigal T.H.D.A."/>
            <person name="Brescovit A.D."/>
            <person name="Santos A.J."/>
        </authorList>
    </citation>
    <scope>NUCLEOTIDE SEQUENCE</scope>
    <source>
        <tissue evidence="1">Shoot tissue taken approximately 20 cm above the soil surface</tissue>
    </source>
</reference>
<name>A0A0A8Y7I6_ARUDO</name>